<sequence>MAISTFNEGASAMLAVMEKLWLQSTAVTVSAMRENDLLRISKAEAVKSASLKYRRKSLSTAKKVKRHQQEMQEGPTYGAGMD</sequence>
<name>A0ABD2HJH9_PAGBO</name>
<protein>
    <submittedName>
        <fullName evidence="2">Uncharacterized protein</fullName>
    </submittedName>
</protein>
<feature type="region of interest" description="Disordered" evidence="1">
    <location>
        <begin position="58"/>
        <end position="82"/>
    </location>
</feature>
<reference evidence="2 3" key="2">
    <citation type="journal article" date="2024" name="G3 (Bethesda)">
        <title>The genome of the cryopelagic Antarctic bald notothen, Trematomus borchgrevinki.</title>
        <authorList>
            <person name="Rayamajhi N."/>
            <person name="Rivera-Colon A.G."/>
            <person name="Minhas B.F."/>
            <person name="Cheng C.C."/>
            <person name="Catchen J.M."/>
        </authorList>
    </citation>
    <scope>NUCLEOTIDE SEQUENCE [LARGE SCALE GENOMIC DNA]</scope>
    <source>
        <strain evidence="2">AGRC-2024</strain>
    </source>
</reference>
<gene>
    <name evidence="2" type="ORF">OYC64_016124</name>
</gene>
<organism evidence="2 3">
    <name type="scientific">Pagothenia borchgrevinki</name>
    <name type="common">Bald rockcod</name>
    <name type="synonym">Trematomus borchgrevinki</name>
    <dbReference type="NCBI Taxonomy" id="8213"/>
    <lineage>
        <taxon>Eukaryota</taxon>
        <taxon>Metazoa</taxon>
        <taxon>Chordata</taxon>
        <taxon>Craniata</taxon>
        <taxon>Vertebrata</taxon>
        <taxon>Euteleostomi</taxon>
        <taxon>Actinopterygii</taxon>
        <taxon>Neopterygii</taxon>
        <taxon>Teleostei</taxon>
        <taxon>Neoteleostei</taxon>
        <taxon>Acanthomorphata</taxon>
        <taxon>Eupercaria</taxon>
        <taxon>Perciformes</taxon>
        <taxon>Notothenioidei</taxon>
        <taxon>Nototheniidae</taxon>
        <taxon>Pagothenia</taxon>
    </lineage>
</organism>
<keyword evidence="3" id="KW-1185">Reference proteome</keyword>
<dbReference type="AlphaFoldDB" id="A0ABD2HJH9"/>
<reference evidence="2 3" key="1">
    <citation type="journal article" date="2022" name="G3 (Bethesda)">
        <title>Evaluating Illumina-, Nanopore-, and PacBio-based genome assembly strategies with the bald notothen, Trematomus borchgrevinki.</title>
        <authorList>
            <person name="Rayamajhi N."/>
            <person name="Cheng C.C."/>
            <person name="Catchen J.M."/>
        </authorList>
    </citation>
    <scope>NUCLEOTIDE SEQUENCE [LARGE SCALE GENOMIC DNA]</scope>
    <source>
        <strain evidence="2">AGRC-2024</strain>
    </source>
</reference>
<dbReference type="Proteomes" id="UP001619887">
    <property type="component" value="Unassembled WGS sequence"/>
</dbReference>
<accession>A0ABD2HJH9</accession>
<evidence type="ECO:0000256" key="1">
    <source>
        <dbReference type="SAM" id="MobiDB-lite"/>
    </source>
</evidence>
<dbReference type="EMBL" id="JBIYXZ010002069">
    <property type="protein sequence ID" value="KAL3066115.1"/>
    <property type="molecule type" value="Genomic_DNA"/>
</dbReference>
<evidence type="ECO:0000313" key="3">
    <source>
        <dbReference type="Proteomes" id="UP001619887"/>
    </source>
</evidence>
<evidence type="ECO:0000313" key="2">
    <source>
        <dbReference type="EMBL" id="KAL3066115.1"/>
    </source>
</evidence>
<comment type="caution">
    <text evidence="2">The sequence shown here is derived from an EMBL/GenBank/DDBJ whole genome shotgun (WGS) entry which is preliminary data.</text>
</comment>
<proteinExistence type="predicted"/>